<organism evidence="7">
    <name type="scientific">Desulfitobacterium hafniense</name>
    <name type="common">Desulfitobacterium frappieri</name>
    <dbReference type="NCBI Taxonomy" id="49338"/>
    <lineage>
        <taxon>Bacteria</taxon>
        <taxon>Bacillati</taxon>
        <taxon>Bacillota</taxon>
        <taxon>Clostridia</taxon>
        <taxon>Eubacteriales</taxon>
        <taxon>Desulfitobacteriaceae</taxon>
        <taxon>Desulfitobacterium</taxon>
    </lineage>
</organism>
<keyword evidence="7" id="KW-0808">Transferase</keyword>
<evidence type="ECO:0000256" key="3">
    <source>
        <dbReference type="ARBA" id="ARBA00024799"/>
    </source>
</evidence>
<dbReference type="GO" id="GO:0006450">
    <property type="term" value="P:regulation of translational fidelity"/>
    <property type="evidence" value="ECO:0007669"/>
    <property type="project" value="InterPro"/>
</dbReference>
<dbReference type="InterPro" id="IPR003837">
    <property type="entry name" value="GatC"/>
</dbReference>
<reference evidence="7" key="1">
    <citation type="submission" date="2014-07" db="EMBL/GenBank/DDBJ databases">
        <authorList>
            <person name="Hornung V.Bastian."/>
        </authorList>
    </citation>
    <scope>NUCLEOTIDE SEQUENCE</scope>
    <source>
        <strain evidence="7">PCE-S</strain>
    </source>
</reference>
<proteinExistence type="inferred from homology"/>
<dbReference type="EMBL" id="LOCK01000001">
    <property type="protein sequence ID" value="KTE93693.1"/>
    <property type="molecule type" value="Genomic_DNA"/>
</dbReference>
<gene>
    <name evidence="6" type="primary">gatC</name>
    <name evidence="8" type="ORF">AT727_01700</name>
    <name evidence="7" type="ORF">DPCES_4982</name>
</gene>
<keyword evidence="6" id="KW-0067">ATP-binding</keyword>
<name>A0A098B7M3_DESHA</name>
<dbReference type="EMBL" id="LK996017">
    <property type="protein sequence ID" value="CDX04868.1"/>
    <property type="molecule type" value="Genomic_DNA"/>
</dbReference>
<dbReference type="SUPFAM" id="SSF141000">
    <property type="entry name" value="Glu-tRNAGln amidotransferase C subunit"/>
    <property type="match status" value="1"/>
</dbReference>
<evidence type="ECO:0000313" key="8">
    <source>
        <dbReference type="EMBL" id="KTE93693.1"/>
    </source>
</evidence>
<accession>A0A098B7M3</accession>
<comment type="subunit">
    <text evidence="2 6">Heterotrimer of A, B and C subunits.</text>
</comment>
<protein>
    <recommendedName>
        <fullName evidence="6">Aspartyl/glutamyl-tRNA(Asn/Gln) amidotransferase subunit C</fullName>
        <shortName evidence="6">Asp/Glu-ADT subunit C</shortName>
        <ecNumber evidence="6">6.3.5.-</ecNumber>
    </recommendedName>
</protein>
<dbReference type="OrthoDB" id="9813938at2"/>
<comment type="function">
    <text evidence="3 6">Allows the formation of correctly charged Asn-tRNA(Asn) or Gln-tRNA(Gln) through the transamidation of misacylated Asp-tRNA(Asn) or Glu-tRNA(Gln) in organisms which lack either or both of asparaginyl-tRNA or glutaminyl-tRNA synthetases. The reaction takes place in the presence of glutamine and ATP through an activated phospho-Asp-tRNA(Asn) or phospho-Glu-tRNA(Gln).</text>
</comment>
<dbReference type="GO" id="GO:0070681">
    <property type="term" value="P:glutaminyl-tRNAGln biosynthesis via transamidation"/>
    <property type="evidence" value="ECO:0007669"/>
    <property type="project" value="TreeGrafter"/>
</dbReference>
<dbReference type="PATRIC" id="fig|49338.4.peg.5358"/>
<evidence type="ECO:0000256" key="4">
    <source>
        <dbReference type="ARBA" id="ARBA00047380"/>
    </source>
</evidence>
<evidence type="ECO:0000256" key="1">
    <source>
        <dbReference type="ARBA" id="ARBA00010757"/>
    </source>
</evidence>
<dbReference type="GO" id="GO:0050567">
    <property type="term" value="F:glutaminyl-tRNA synthase (glutamine-hydrolyzing) activity"/>
    <property type="evidence" value="ECO:0007669"/>
    <property type="project" value="UniProtKB-UniRule"/>
</dbReference>
<dbReference type="GO" id="GO:0005524">
    <property type="term" value="F:ATP binding"/>
    <property type="evidence" value="ECO:0007669"/>
    <property type="project" value="UniProtKB-KW"/>
</dbReference>
<evidence type="ECO:0000256" key="5">
    <source>
        <dbReference type="ARBA" id="ARBA00047913"/>
    </source>
</evidence>
<dbReference type="Gene3D" id="1.10.20.60">
    <property type="entry name" value="Glu-tRNAGln amidotransferase C subunit, N-terminal domain"/>
    <property type="match status" value="1"/>
</dbReference>
<dbReference type="Proteomes" id="UP000054623">
    <property type="component" value="Unassembled WGS sequence"/>
</dbReference>
<dbReference type="GO" id="GO:0006412">
    <property type="term" value="P:translation"/>
    <property type="evidence" value="ECO:0007669"/>
    <property type="project" value="UniProtKB-UniRule"/>
</dbReference>
<dbReference type="Pfam" id="PF02686">
    <property type="entry name" value="GatC"/>
    <property type="match status" value="1"/>
</dbReference>
<evidence type="ECO:0000313" key="9">
    <source>
        <dbReference type="Proteomes" id="UP000054623"/>
    </source>
</evidence>
<keyword evidence="6" id="KW-0547">Nucleotide-binding</keyword>
<evidence type="ECO:0000256" key="6">
    <source>
        <dbReference type="HAMAP-Rule" id="MF_00122"/>
    </source>
</evidence>
<dbReference type="InterPro" id="IPR036113">
    <property type="entry name" value="Asp/Glu-ADT_sf_sub_c"/>
</dbReference>
<dbReference type="GO" id="GO:0016740">
    <property type="term" value="F:transferase activity"/>
    <property type="evidence" value="ECO:0007669"/>
    <property type="project" value="UniProtKB-KW"/>
</dbReference>
<comment type="catalytic activity">
    <reaction evidence="5 6">
        <text>L-glutamyl-tRNA(Gln) + L-glutamine + ATP + H2O = L-glutaminyl-tRNA(Gln) + L-glutamate + ADP + phosphate + H(+)</text>
        <dbReference type="Rhea" id="RHEA:17521"/>
        <dbReference type="Rhea" id="RHEA-COMP:9681"/>
        <dbReference type="Rhea" id="RHEA-COMP:9684"/>
        <dbReference type="ChEBI" id="CHEBI:15377"/>
        <dbReference type="ChEBI" id="CHEBI:15378"/>
        <dbReference type="ChEBI" id="CHEBI:29985"/>
        <dbReference type="ChEBI" id="CHEBI:30616"/>
        <dbReference type="ChEBI" id="CHEBI:43474"/>
        <dbReference type="ChEBI" id="CHEBI:58359"/>
        <dbReference type="ChEBI" id="CHEBI:78520"/>
        <dbReference type="ChEBI" id="CHEBI:78521"/>
        <dbReference type="ChEBI" id="CHEBI:456216"/>
    </reaction>
</comment>
<evidence type="ECO:0000313" key="7">
    <source>
        <dbReference type="EMBL" id="CDX04868.1"/>
    </source>
</evidence>
<dbReference type="RefSeq" id="WP_005815936.1">
    <property type="nucleotide sequence ID" value="NZ_CABKQQ010000055.1"/>
</dbReference>
<dbReference type="PANTHER" id="PTHR15004:SF0">
    <property type="entry name" value="GLUTAMYL-TRNA(GLN) AMIDOTRANSFERASE SUBUNIT C, MITOCHONDRIAL"/>
    <property type="match status" value="1"/>
</dbReference>
<reference evidence="8 9" key="2">
    <citation type="submission" date="2015-12" db="EMBL/GenBank/DDBJ databases">
        <title>Draft Genome Sequence of Desulfitobacterium hafniense Strain DH, a Sulfate-reducing Bacterium Isolated from Paddy Soils.</title>
        <authorList>
            <person name="Bao P."/>
            <person name="Zhang X."/>
            <person name="Li G."/>
        </authorList>
    </citation>
    <scope>NUCLEOTIDE SEQUENCE [LARGE SCALE GENOMIC DNA]</scope>
    <source>
        <strain evidence="8 9">DH</strain>
    </source>
</reference>
<evidence type="ECO:0000256" key="2">
    <source>
        <dbReference type="ARBA" id="ARBA00011123"/>
    </source>
</evidence>
<keyword evidence="6 7" id="KW-0436">Ligase</keyword>
<dbReference type="PANTHER" id="PTHR15004">
    <property type="entry name" value="GLUTAMYL-TRNA(GLN) AMIDOTRANSFERASE SUBUNIT C, MITOCHONDRIAL"/>
    <property type="match status" value="1"/>
</dbReference>
<dbReference type="HAMAP" id="MF_00122">
    <property type="entry name" value="GatC"/>
    <property type="match status" value="1"/>
</dbReference>
<sequence>MKITPKDVERLAFVSRLELTDEEKTAYTRSLQESLSYLDLLKQADTTAVEAAERVLPMINLFREDKAQPGLARELVFANAPEEEDGAFKVPRIL</sequence>
<dbReference type="NCBIfam" id="TIGR00135">
    <property type="entry name" value="gatC"/>
    <property type="match status" value="1"/>
</dbReference>
<dbReference type="EC" id="6.3.5.-" evidence="6"/>
<comment type="similarity">
    <text evidence="1 6">Belongs to the GatC family.</text>
</comment>
<comment type="catalytic activity">
    <reaction evidence="4 6">
        <text>L-aspartyl-tRNA(Asn) + L-glutamine + ATP + H2O = L-asparaginyl-tRNA(Asn) + L-glutamate + ADP + phosphate + 2 H(+)</text>
        <dbReference type="Rhea" id="RHEA:14513"/>
        <dbReference type="Rhea" id="RHEA-COMP:9674"/>
        <dbReference type="Rhea" id="RHEA-COMP:9677"/>
        <dbReference type="ChEBI" id="CHEBI:15377"/>
        <dbReference type="ChEBI" id="CHEBI:15378"/>
        <dbReference type="ChEBI" id="CHEBI:29985"/>
        <dbReference type="ChEBI" id="CHEBI:30616"/>
        <dbReference type="ChEBI" id="CHEBI:43474"/>
        <dbReference type="ChEBI" id="CHEBI:58359"/>
        <dbReference type="ChEBI" id="CHEBI:78515"/>
        <dbReference type="ChEBI" id="CHEBI:78516"/>
        <dbReference type="ChEBI" id="CHEBI:456216"/>
    </reaction>
</comment>
<keyword evidence="6" id="KW-0648">Protein biosynthesis</keyword>
<dbReference type="AlphaFoldDB" id="A0A098B7M3"/>